<evidence type="ECO:0000313" key="4">
    <source>
        <dbReference type="Proteomes" id="UP000018418"/>
    </source>
</evidence>
<dbReference type="Proteomes" id="UP000018418">
    <property type="component" value="Unassembled WGS sequence"/>
</dbReference>
<name>V2TZS0_9GAMM</name>
<accession>V2TZS0</accession>
<proteinExistence type="inferred from homology"/>
<reference evidence="3 4" key="1">
    <citation type="submission" date="2013-10" db="EMBL/GenBank/DDBJ databases">
        <title>The Genome Sequence of Acinetobacter brisouii CIP 110357.</title>
        <authorList>
            <consortium name="The Broad Institute Genomics Platform"/>
            <consortium name="The Broad Institute Genome Sequencing Center for Infectious Disease"/>
            <person name="Cerqueira G."/>
            <person name="Feldgarden M."/>
            <person name="Courvalin P."/>
            <person name="Grillot-Courvalin C."/>
            <person name="Clermont D."/>
            <person name="Rocha E."/>
            <person name="Yoon E.-J."/>
            <person name="Nemec A."/>
            <person name="Young S.K."/>
            <person name="Zeng Q."/>
            <person name="Gargeya S."/>
            <person name="Fitzgerald M."/>
            <person name="Abouelleil A."/>
            <person name="Alvarado L."/>
            <person name="Berlin A.M."/>
            <person name="Chapman S.B."/>
            <person name="Gainer-Dewar J."/>
            <person name="Goldberg J."/>
            <person name="Gnerre S."/>
            <person name="Griggs A."/>
            <person name="Gujja S."/>
            <person name="Hansen M."/>
            <person name="Howarth C."/>
            <person name="Imamovic A."/>
            <person name="Ireland A."/>
            <person name="Larimer J."/>
            <person name="McCowan C."/>
            <person name="Murphy C."/>
            <person name="Pearson M."/>
            <person name="Poon T.W."/>
            <person name="Priest M."/>
            <person name="Roberts A."/>
            <person name="Saif S."/>
            <person name="Shea T."/>
            <person name="Sykes S."/>
            <person name="Wortman J."/>
            <person name="Nusbaum C."/>
            <person name="Birren B."/>
        </authorList>
    </citation>
    <scope>NUCLEOTIDE SEQUENCE [LARGE SCALE GENOMIC DNA]</scope>
    <source>
        <strain evidence="3 4">CIP 110357</strain>
    </source>
</reference>
<dbReference type="GO" id="GO:0003887">
    <property type="term" value="F:DNA-directed DNA polymerase activity"/>
    <property type="evidence" value="ECO:0007669"/>
    <property type="project" value="InterPro"/>
</dbReference>
<dbReference type="InterPro" id="IPR000525">
    <property type="entry name" value="Initiator_Rep_WH1"/>
</dbReference>
<dbReference type="PATRIC" id="fig|1341683.3.peg.2913"/>
<dbReference type="InterPro" id="IPR036390">
    <property type="entry name" value="WH_DNA-bd_sf"/>
</dbReference>
<dbReference type="AlphaFoldDB" id="V2TZS0"/>
<dbReference type="RefSeq" id="WP_004904549.1">
    <property type="nucleotide sequence ID" value="NZ_BBTI01000016.1"/>
</dbReference>
<comment type="caution">
    <text evidence="3">The sequence shown here is derived from an EMBL/GenBank/DDBJ whole genome shotgun (WGS) entry which is preliminary data.</text>
</comment>
<evidence type="ECO:0000256" key="1">
    <source>
        <dbReference type="ARBA" id="ARBA00038283"/>
    </source>
</evidence>
<protein>
    <recommendedName>
        <fullName evidence="2">Initiator Rep protein WH1 domain-containing protein</fullName>
    </recommendedName>
</protein>
<dbReference type="GO" id="GO:0006270">
    <property type="term" value="P:DNA replication initiation"/>
    <property type="evidence" value="ECO:0007669"/>
    <property type="project" value="InterPro"/>
</dbReference>
<dbReference type="OrthoDB" id="5653740at2"/>
<gene>
    <name evidence="3" type="ORF">P255_02950</name>
</gene>
<feature type="domain" description="Initiator Rep protein WH1" evidence="2">
    <location>
        <begin position="12"/>
        <end position="163"/>
    </location>
</feature>
<organism evidence="3 4">
    <name type="scientific">Acinetobacter brisouii CIP 110357</name>
    <dbReference type="NCBI Taxonomy" id="1341683"/>
    <lineage>
        <taxon>Bacteria</taxon>
        <taxon>Pseudomonadati</taxon>
        <taxon>Pseudomonadota</taxon>
        <taxon>Gammaproteobacteria</taxon>
        <taxon>Moraxellales</taxon>
        <taxon>Moraxellaceae</taxon>
        <taxon>Acinetobacter</taxon>
    </lineage>
</organism>
<dbReference type="Pfam" id="PF01051">
    <property type="entry name" value="Rep3_N"/>
    <property type="match status" value="1"/>
</dbReference>
<dbReference type="InterPro" id="IPR036388">
    <property type="entry name" value="WH-like_DNA-bd_sf"/>
</dbReference>
<dbReference type="SUPFAM" id="SSF46785">
    <property type="entry name" value="Winged helix' DNA-binding domain"/>
    <property type="match status" value="2"/>
</dbReference>
<dbReference type="Gene3D" id="1.10.10.10">
    <property type="entry name" value="Winged helix-like DNA-binding domain superfamily/Winged helix DNA-binding domain"/>
    <property type="match status" value="2"/>
</dbReference>
<sequence>MKERQVLDSEHLKQSNTIVEAMYRMESHEQLVMLLAFKKINQLEQNGVNVDATTAIDIDALDYARVYGVSKNVAFNAILNAQNNIFERQFTWKVIADDGVVSKKTGRWIHTKEEVDQKSRIRMYFSPTILPFASQVEKNFTLIDLRQTSGLGNKYAMRLFQLLLKWKNAEYAPIFDVQTLKLQLGVDVENGEYALFSDFRKNVIEKAVKKINTKTNIFIKKVAYKKDGRVISHISFLFDYHEGKNITPDNGEDFALELSKPKVARKPRLEHKSVTVAKSGENKATISMSEDQAQMYADKIIRAIESGEEKAAFKAVAGLAKIGENMPDFKKRIKADLMAGELNMYRSALKELGCSVRYTR</sequence>
<comment type="similarity">
    <text evidence="1">Belongs to the initiator RepB protein family.</text>
</comment>
<dbReference type="Pfam" id="PF21205">
    <property type="entry name" value="Rep3_C"/>
    <property type="match status" value="1"/>
</dbReference>
<keyword evidence="4" id="KW-1185">Reference proteome</keyword>
<dbReference type="EMBL" id="AYEU01000015">
    <property type="protein sequence ID" value="ESK47468.1"/>
    <property type="molecule type" value="Genomic_DNA"/>
</dbReference>
<evidence type="ECO:0000313" key="3">
    <source>
        <dbReference type="EMBL" id="ESK47468.1"/>
    </source>
</evidence>
<dbReference type="HOGENOM" id="CLU_047367_1_1_6"/>
<evidence type="ECO:0000259" key="2">
    <source>
        <dbReference type="Pfam" id="PF01051"/>
    </source>
</evidence>